<dbReference type="Gene3D" id="3.40.50.300">
    <property type="entry name" value="P-loop containing nucleotide triphosphate hydrolases"/>
    <property type="match status" value="1"/>
</dbReference>
<dbReference type="GO" id="GO:0005886">
    <property type="term" value="C:plasma membrane"/>
    <property type="evidence" value="ECO:0007669"/>
    <property type="project" value="UniProtKB-SubCell"/>
</dbReference>
<dbReference type="Pfam" id="PF00005">
    <property type="entry name" value="ABC_tran"/>
    <property type="match status" value="1"/>
</dbReference>
<dbReference type="GO" id="GO:0034040">
    <property type="term" value="F:ATPase-coupled lipid transmembrane transporter activity"/>
    <property type="evidence" value="ECO:0007669"/>
    <property type="project" value="TreeGrafter"/>
</dbReference>
<evidence type="ECO:0000256" key="2">
    <source>
        <dbReference type="ARBA" id="ARBA00022448"/>
    </source>
</evidence>
<keyword evidence="13" id="KW-1185">Reference proteome</keyword>
<proteinExistence type="predicted"/>
<feature type="transmembrane region" description="Helical" evidence="9">
    <location>
        <begin position="21"/>
        <end position="43"/>
    </location>
</feature>
<dbReference type="InterPro" id="IPR027417">
    <property type="entry name" value="P-loop_NTPase"/>
</dbReference>
<feature type="domain" description="ABC transporter" evidence="10">
    <location>
        <begin position="343"/>
        <end position="576"/>
    </location>
</feature>
<evidence type="ECO:0000259" key="11">
    <source>
        <dbReference type="PROSITE" id="PS50929"/>
    </source>
</evidence>
<dbReference type="FunFam" id="3.40.50.300:FF:000221">
    <property type="entry name" value="Multidrug ABC transporter ATP-binding protein"/>
    <property type="match status" value="1"/>
</dbReference>
<gene>
    <name evidence="12" type="ORF">LKD81_02770</name>
</gene>
<evidence type="ECO:0000259" key="10">
    <source>
        <dbReference type="PROSITE" id="PS50893"/>
    </source>
</evidence>
<keyword evidence="3" id="KW-1003">Cell membrane</keyword>
<dbReference type="GO" id="GO:0140359">
    <property type="term" value="F:ABC-type transporter activity"/>
    <property type="evidence" value="ECO:0007669"/>
    <property type="project" value="InterPro"/>
</dbReference>
<dbReference type="Gene3D" id="1.20.1560.10">
    <property type="entry name" value="ABC transporter type 1, transmembrane domain"/>
    <property type="match status" value="1"/>
</dbReference>
<reference evidence="12" key="1">
    <citation type="submission" date="2021-10" db="EMBL/GenBank/DDBJ databases">
        <title>Anaerobic single-cell dispensing facilitates the cultivation of human gut bacteria.</title>
        <authorList>
            <person name="Afrizal A."/>
        </authorList>
    </citation>
    <scope>NUCLEOTIDE SEQUENCE</scope>
    <source>
        <strain evidence="12">CLA-AA-H215</strain>
    </source>
</reference>
<keyword evidence="4 9" id="KW-0812">Transmembrane</keyword>
<keyword evidence="7 9" id="KW-1133">Transmembrane helix</keyword>
<dbReference type="GO" id="GO:0005524">
    <property type="term" value="F:ATP binding"/>
    <property type="evidence" value="ECO:0007669"/>
    <property type="project" value="UniProtKB-KW"/>
</dbReference>
<evidence type="ECO:0000256" key="3">
    <source>
        <dbReference type="ARBA" id="ARBA00022475"/>
    </source>
</evidence>
<dbReference type="InterPro" id="IPR039421">
    <property type="entry name" value="Type_1_exporter"/>
</dbReference>
<dbReference type="PROSITE" id="PS50929">
    <property type="entry name" value="ABC_TM1F"/>
    <property type="match status" value="1"/>
</dbReference>
<dbReference type="SMART" id="SM00382">
    <property type="entry name" value="AAA"/>
    <property type="match status" value="1"/>
</dbReference>
<keyword evidence="6 12" id="KW-0067">ATP-binding</keyword>
<dbReference type="EMBL" id="JAJEQR010000006">
    <property type="protein sequence ID" value="MCC2229927.1"/>
    <property type="molecule type" value="Genomic_DNA"/>
</dbReference>
<dbReference type="SUPFAM" id="SSF52540">
    <property type="entry name" value="P-loop containing nucleoside triphosphate hydrolases"/>
    <property type="match status" value="1"/>
</dbReference>
<feature type="domain" description="ABC transmembrane type-1" evidence="11">
    <location>
        <begin position="26"/>
        <end position="278"/>
    </location>
</feature>
<keyword evidence="8 9" id="KW-0472">Membrane</keyword>
<dbReference type="InterPro" id="IPR003593">
    <property type="entry name" value="AAA+_ATPase"/>
</dbReference>
<dbReference type="AlphaFoldDB" id="A0AAE3JEL2"/>
<dbReference type="InterPro" id="IPR036640">
    <property type="entry name" value="ABC1_TM_sf"/>
</dbReference>
<evidence type="ECO:0000313" key="13">
    <source>
        <dbReference type="Proteomes" id="UP001198182"/>
    </source>
</evidence>
<dbReference type="PROSITE" id="PS00211">
    <property type="entry name" value="ABC_TRANSPORTER_1"/>
    <property type="match status" value="1"/>
</dbReference>
<dbReference type="Proteomes" id="UP001198182">
    <property type="component" value="Unassembled WGS sequence"/>
</dbReference>
<dbReference type="PANTHER" id="PTHR24221:SF397">
    <property type="entry name" value="ABC TRANSPORTER, ATP-BINDING TRANSMEMBRANE PROTEIN"/>
    <property type="match status" value="1"/>
</dbReference>
<evidence type="ECO:0000313" key="12">
    <source>
        <dbReference type="EMBL" id="MCC2229927.1"/>
    </source>
</evidence>
<evidence type="ECO:0000256" key="7">
    <source>
        <dbReference type="ARBA" id="ARBA00022989"/>
    </source>
</evidence>
<evidence type="ECO:0000256" key="8">
    <source>
        <dbReference type="ARBA" id="ARBA00023136"/>
    </source>
</evidence>
<organism evidence="12 13">
    <name type="scientific">Hominifimenecus microfluidus</name>
    <dbReference type="NCBI Taxonomy" id="2885348"/>
    <lineage>
        <taxon>Bacteria</taxon>
        <taxon>Bacillati</taxon>
        <taxon>Bacillota</taxon>
        <taxon>Clostridia</taxon>
        <taxon>Lachnospirales</taxon>
        <taxon>Lachnospiraceae</taxon>
        <taxon>Hominifimenecus</taxon>
    </lineage>
</organism>
<comment type="caution">
    <text evidence="12">The sequence shown here is derived from an EMBL/GenBank/DDBJ whole genome shotgun (WGS) entry which is preliminary data.</text>
</comment>
<sequence length="593" mass="66386">MRTAEYKNKARQIWWLLTMSPGWMMAAVALAVLSSVFFFVPYLAAGILLQEQLAGNGSFDRMLFWGIAAFVGAAVFVIGYFASLSCSHMASFQAETKLKMQAIDHLGKLPMGRVQAMGQGETLALLEGGIKEIQSFLAHAVPEIVQAILMPLILFGLMFAVDYRYAIAVCVVLAVVYRFQMLSNGPGGATDMMKVYLDALADLHHDSVEYVRGIREIRLYGEGKVQAEKLHHTIRRYTQVCIPYNLIWEKYRCIFSGMLHNLYLAVLPVGTVLLKAGDRKERLAIFLYYLLLTLSAKTLVPKLEGIGFTLLRVLEQVQRLESFLQEKELTEVTCGQKPENCRVEFQNVSFSYTEDKQALHQVSFVAEPGTLTALVGHSGSGKSTLLKLLLRFWEPKEGEITIGGVELKHMSWEELANQVVCVFQEPYLFHATVAENIRGGKKQADMEEIISAAQMAGCEEFIQKLPQGYETVLGEGIRLSGGEKQRLSIARAILQDAPIVLLDEVTSASDPENERKIQRAVDALIQHKTVFAAAHRLPSIKRADQILVLEQGRIAEQGKHEDLLNMQGIYAGMWSSYARIMNWKVKEGIHHEQ</sequence>
<dbReference type="InterPro" id="IPR017871">
    <property type="entry name" value="ABC_transporter-like_CS"/>
</dbReference>
<name>A0AAE3JEL2_9FIRM</name>
<evidence type="ECO:0000256" key="4">
    <source>
        <dbReference type="ARBA" id="ARBA00022692"/>
    </source>
</evidence>
<dbReference type="InterPro" id="IPR003439">
    <property type="entry name" value="ABC_transporter-like_ATP-bd"/>
</dbReference>
<evidence type="ECO:0000256" key="5">
    <source>
        <dbReference type="ARBA" id="ARBA00022741"/>
    </source>
</evidence>
<dbReference type="RefSeq" id="WP_308452705.1">
    <property type="nucleotide sequence ID" value="NZ_JAJEQR010000006.1"/>
</dbReference>
<evidence type="ECO:0000256" key="1">
    <source>
        <dbReference type="ARBA" id="ARBA00004651"/>
    </source>
</evidence>
<keyword evidence="5" id="KW-0547">Nucleotide-binding</keyword>
<dbReference type="GO" id="GO:0016887">
    <property type="term" value="F:ATP hydrolysis activity"/>
    <property type="evidence" value="ECO:0007669"/>
    <property type="project" value="InterPro"/>
</dbReference>
<evidence type="ECO:0000256" key="6">
    <source>
        <dbReference type="ARBA" id="ARBA00022840"/>
    </source>
</evidence>
<dbReference type="PANTHER" id="PTHR24221">
    <property type="entry name" value="ATP-BINDING CASSETTE SUB-FAMILY B"/>
    <property type="match status" value="1"/>
</dbReference>
<evidence type="ECO:0000256" key="9">
    <source>
        <dbReference type="SAM" id="Phobius"/>
    </source>
</evidence>
<feature type="transmembrane region" description="Helical" evidence="9">
    <location>
        <begin position="152"/>
        <end position="177"/>
    </location>
</feature>
<accession>A0AAE3JEL2</accession>
<dbReference type="InterPro" id="IPR011527">
    <property type="entry name" value="ABC1_TM_dom"/>
</dbReference>
<dbReference type="SUPFAM" id="SSF90123">
    <property type="entry name" value="ABC transporter transmembrane region"/>
    <property type="match status" value="1"/>
</dbReference>
<comment type="subcellular location">
    <subcellularLocation>
        <location evidence="1">Cell membrane</location>
        <topology evidence="1">Multi-pass membrane protein</topology>
    </subcellularLocation>
</comment>
<dbReference type="Pfam" id="PF00664">
    <property type="entry name" value="ABC_membrane"/>
    <property type="match status" value="1"/>
</dbReference>
<feature type="transmembrane region" description="Helical" evidence="9">
    <location>
        <begin position="63"/>
        <end position="82"/>
    </location>
</feature>
<protein>
    <submittedName>
        <fullName evidence="12">ABC transporter ATP-binding protein/permease</fullName>
    </submittedName>
</protein>
<dbReference type="PROSITE" id="PS50893">
    <property type="entry name" value="ABC_TRANSPORTER_2"/>
    <property type="match status" value="1"/>
</dbReference>
<keyword evidence="2" id="KW-0813">Transport</keyword>